<feature type="domain" description="AMP-binding enzyme C-terminal" evidence="2">
    <location>
        <begin position="433"/>
        <end position="508"/>
    </location>
</feature>
<dbReference type="SUPFAM" id="SSF56801">
    <property type="entry name" value="Acetyl-CoA synthetase-like"/>
    <property type="match status" value="1"/>
</dbReference>
<reference evidence="3" key="1">
    <citation type="submission" date="2020-05" db="EMBL/GenBank/DDBJ databases">
        <authorList>
            <person name="Chiriac C."/>
            <person name="Salcher M."/>
            <person name="Ghai R."/>
            <person name="Kavagutti S V."/>
        </authorList>
    </citation>
    <scope>NUCLEOTIDE SEQUENCE</scope>
</reference>
<dbReference type="PANTHER" id="PTHR43767:SF1">
    <property type="entry name" value="NONRIBOSOMAL PEPTIDE SYNTHASE PES1 (EUROFUNG)-RELATED"/>
    <property type="match status" value="1"/>
</dbReference>
<sequence length="523" mass="56228">MSRTYNLADLFEVVADAVPDRTAVVAGLQRRTYRELDERASRLANHLHASGVNKGDHVAIHAMNCAEWVEAFFACFKISAVPINVNYRYVEAELRYLYDNADCVAVIVEPQFRSRLDAVLADLPDVRLVLEIGPAYEAALAAASPERPNLGRSNDDLYVLYTGGTTGMPKGVMWRHEDAFFATMNSARYNKPLDRPEDLGPEIAATASAMTMMAIGPMMHGGAQWMLGNCIFVGGTIVLYCERGFDADAVLRIIEREHVNSVNTIGDAMARPLAEAIAGAPPGTYDLSSLFAFGNGGAPLSAAVRQQLTAALPTAVIMDSFGASETGATGAKVDAGEGFGAPRFMMGPHTTVLSEAGEPCAAGVTGKLARTGHIPLGYYKDPEKTAATFPTYGGKRWVIPGDFARIEDDGTISLLGRGSVSINSGGEKIYPEEVEAVLKKHPAVFDAVVVGTPNERWGEQVTAIVQVRPGSELTDADVKAHCRTELADYKAPRTVLFVDEIQRTPVGKADYQWAKATALRLIG</sequence>
<dbReference type="AlphaFoldDB" id="A0A6J7EX57"/>
<evidence type="ECO:0000313" key="3">
    <source>
        <dbReference type="EMBL" id="CAB4888322.1"/>
    </source>
</evidence>
<name>A0A6J7EX57_9ZZZZ</name>
<dbReference type="PROSITE" id="PS00455">
    <property type="entry name" value="AMP_BINDING"/>
    <property type="match status" value="1"/>
</dbReference>
<dbReference type="PANTHER" id="PTHR43767">
    <property type="entry name" value="LONG-CHAIN-FATTY-ACID--COA LIGASE"/>
    <property type="match status" value="1"/>
</dbReference>
<dbReference type="NCBIfam" id="NF005863">
    <property type="entry name" value="PRK07798.1"/>
    <property type="match status" value="1"/>
</dbReference>
<dbReference type="Gene3D" id="3.40.50.12780">
    <property type="entry name" value="N-terminal domain of ligase-like"/>
    <property type="match status" value="1"/>
</dbReference>
<evidence type="ECO:0000259" key="1">
    <source>
        <dbReference type="Pfam" id="PF00501"/>
    </source>
</evidence>
<dbReference type="EMBL" id="CAFBLP010000088">
    <property type="protein sequence ID" value="CAB4888322.1"/>
    <property type="molecule type" value="Genomic_DNA"/>
</dbReference>
<dbReference type="Gene3D" id="3.30.300.30">
    <property type="match status" value="1"/>
</dbReference>
<feature type="domain" description="AMP-dependent synthetase/ligase" evidence="1">
    <location>
        <begin position="11"/>
        <end position="372"/>
    </location>
</feature>
<dbReference type="Pfam" id="PF00501">
    <property type="entry name" value="AMP-binding"/>
    <property type="match status" value="1"/>
</dbReference>
<dbReference type="InterPro" id="IPR042099">
    <property type="entry name" value="ANL_N_sf"/>
</dbReference>
<dbReference type="InterPro" id="IPR025110">
    <property type="entry name" value="AMP-bd_C"/>
</dbReference>
<dbReference type="InterPro" id="IPR020845">
    <property type="entry name" value="AMP-binding_CS"/>
</dbReference>
<accession>A0A6J7EX57</accession>
<protein>
    <submittedName>
        <fullName evidence="3">Unannotated protein</fullName>
    </submittedName>
</protein>
<dbReference type="InterPro" id="IPR000873">
    <property type="entry name" value="AMP-dep_synth/lig_dom"/>
</dbReference>
<gene>
    <name evidence="3" type="ORF">UFOPK3376_02584</name>
</gene>
<dbReference type="InterPro" id="IPR045851">
    <property type="entry name" value="AMP-bd_C_sf"/>
</dbReference>
<dbReference type="InterPro" id="IPR050237">
    <property type="entry name" value="ATP-dep_AMP-bd_enzyme"/>
</dbReference>
<evidence type="ECO:0000259" key="2">
    <source>
        <dbReference type="Pfam" id="PF13193"/>
    </source>
</evidence>
<dbReference type="Pfam" id="PF13193">
    <property type="entry name" value="AMP-binding_C"/>
    <property type="match status" value="1"/>
</dbReference>
<organism evidence="3">
    <name type="scientific">freshwater metagenome</name>
    <dbReference type="NCBI Taxonomy" id="449393"/>
    <lineage>
        <taxon>unclassified sequences</taxon>
        <taxon>metagenomes</taxon>
        <taxon>ecological metagenomes</taxon>
    </lineage>
</organism>
<proteinExistence type="predicted"/>
<dbReference type="GO" id="GO:0016878">
    <property type="term" value="F:acid-thiol ligase activity"/>
    <property type="evidence" value="ECO:0007669"/>
    <property type="project" value="UniProtKB-ARBA"/>
</dbReference>